<name>A0A0W8I428_9MICO</name>
<dbReference type="InterPro" id="IPR023631">
    <property type="entry name" value="Amidase_dom"/>
</dbReference>
<evidence type="ECO:0000256" key="1">
    <source>
        <dbReference type="SAM" id="MobiDB-lite"/>
    </source>
</evidence>
<dbReference type="RefSeq" id="WP_058891883.1">
    <property type="nucleotide sequence ID" value="NZ_LQBL01000029.1"/>
</dbReference>
<feature type="domain" description="Amidase" evidence="2">
    <location>
        <begin position="25"/>
        <end position="444"/>
    </location>
</feature>
<dbReference type="GO" id="GO:0003824">
    <property type="term" value="F:catalytic activity"/>
    <property type="evidence" value="ECO:0007669"/>
    <property type="project" value="InterPro"/>
</dbReference>
<accession>A0A0W8I428</accession>
<dbReference type="OrthoDB" id="182039at2"/>
<dbReference type="InterPro" id="IPR000120">
    <property type="entry name" value="Amidase"/>
</dbReference>
<evidence type="ECO:0000259" key="2">
    <source>
        <dbReference type="Pfam" id="PF01425"/>
    </source>
</evidence>
<reference evidence="3 4" key="1">
    <citation type="submission" date="2015-12" db="EMBL/GenBank/DDBJ databases">
        <title>Serinicoccus chungangenesis strain CD08_5 genome sequencing and assembly.</title>
        <authorList>
            <person name="Chander A.M."/>
            <person name="Kaur G."/>
            <person name="Nair G.R."/>
            <person name="Dhawan D.K."/>
            <person name="Kochhar R.K."/>
            <person name="Mayilraj S."/>
            <person name="Bhadada S.K."/>
        </authorList>
    </citation>
    <scope>NUCLEOTIDE SEQUENCE [LARGE SCALE GENOMIC DNA]</scope>
    <source>
        <strain evidence="3 4">CD08_5</strain>
    </source>
</reference>
<dbReference type="Pfam" id="PF01425">
    <property type="entry name" value="Amidase"/>
    <property type="match status" value="1"/>
</dbReference>
<dbReference type="InterPro" id="IPR036928">
    <property type="entry name" value="AS_sf"/>
</dbReference>
<sequence length="459" mass="48112">MTDPSRTAAALAAGYADGSLSPTDVVTQVQRVVDEREDQLNAFAVRDPVDATLQGAAASALRWEQGRPLGPLDGIPVTLKENLARAGVPMTMGCAGVTPVVPEVDSPVARRCREAGLVVLGSTVMPDWGMLSSGVSSRHGITRSPLDPSWTTGGSSSGAGAAAAGGYGPLHLGTDIGGSIRLPGTWLGLATLKPSAGRIPLHAPYLGRAAGPMARTARDCALLMAVLAGPDAVDWTSLPEQRTRWEDLDVDGGGLRVAVWTQAGYGVEPDSEVVAEVEGAAGRLADAGAQVSRVGPWLTQDLLDGVNLFWQARSWADFSRLDPQAQDRVLPYIAEWVAGARDLTGTQVMDAYHCFAEVQARTVAAWAAAGDPDVLLSPVAPGVAFPAEQPMPYPDDGRGMWHINFTMPWNMTGQPAGTVDTARTAEGKPVGVQVVGRPFDDLGVLRVMHLLEADRPTPG</sequence>
<dbReference type="PANTHER" id="PTHR11895">
    <property type="entry name" value="TRANSAMIDASE"/>
    <property type="match status" value="1"/>
</dbReference>
<dbReference type="Gene3D" id="3.90.1300.10">
    <property type="entry name" value="Amidase signature (AS) domain"/>
    <property type="match status" value="1"/>
</dbReference>
<evidence type="ECO:0000313" key="4">
    <source>
        <dbReference type="Proteomes" id="UP000054837"/>
    </source>
</evidence>
<dbReference type="NCBIfam" id="NF005450">
    <property type="entry name" value="PRK07042.1"/>
    <property type="match status" value="1"/>
</dbReference>
<comment type="caution">
    <text evidence="3">The sequence shown here is derived from an EMBL/GenBank/DDBJ whole genome shotgun (WGS) entry which is preliminary data.</text>
</comment>
<feature type="region of interest" description="Disordered" evidence="1">
    <location>
        <begin position="139"/>
        <end position="158"/>
    </location>
</feature>
<proteinExistence type="predicted"/>
<keyword evidence="4" id="KW-1185">Reference proteome</keyword>
<gene>
    <name evidence="3" type="ORF">AVL62_14645</name>
</gene>
<dbReference type="STRING" id="767452.AVL62_14645"/>
<dbReference type="EMBL" id="LQBL01000029">
    <property type="protein sequence ID" value="KUG52809.1"/>
    <property type="molecule type" value="Genomic_DNA"/>
</dbReference>
<evidence type="ECO:0000313" key="3">
    <source>
        <dbReference type="EMBL" id="KUG52809.1"/>
    </source>
</evidence>
<dbReference type="Proteomes" id="UP000054837">
    <property type="component" value="Unassembled WGS sequence"/>
</dbReference>
<organism evidence="3 4">
    <name type="scientific">Serinicoccus chungangensis</name>
    <dbReference type="NCBI Taxonomy" id="767452"/>
    <lineage>
        <taxon>Bacteria</taxon>
        <taxon>Bacillati</taxon>
        <taxon>Actinomycetota</taxon>
        <taxon>Actinomycetes</taxon>
        <taxon>Micrococcales</taxon>
        <taxon>Ornithinimicrobiaceae</taxon>
        <taxon>Serinicoccus</taxon>
    </lineage>
</organism>
<dbReference type="PANTHER" id="PTHR11895:SF173">
    <property type="entry name" value="GLUTAMYL-TRNA AMIDOTRANSFERASE SUBUNIT A"/>
    <property type="match status" value="1"/>
</dbReference>
<protein>
    <submittedName>
        <fullName evidence="3">Amidase</fullName>
    </submittedName>
</protein>
<dbReference type="SUPFAM" id="SSF75304">
    <property type="entry name" value="Amidase signature (AS) enzymes"/>
    <property type="match status" value="1"/>
</dbReference>
<dbReference type="AlphaFoldDB" id="A0A0W8I428"/>